<dbReference type="STRING" id="908615.SAMN05421540_103148"/>
<keyword evidence="3" id="KW-1185">Reference proteome</keyword>
<organism evidence="2 3">
    <name type="scientific">Psychroflexus halocasei</name>
    <dbReference type="NCBI Taxonomy" id="908615"/>
    <lineage>
        <taxon>Bacteria</taxon>
        <taxon>Pseudomonadati</taxon>
        <taxon>Bacteroidota</taxon>
        <taxon>Flavobacteriia</taxon>
        <taxon>Flavobacteriales</taxon>
        <taxon>Flavobacteriaceae</taxon>
        <taxon>Psychroflexus</taxon>
    </lineage>
</organism>
<evidence type="ECO:0000256" key="1">
    <source>
        <dbReference type="SAM" id="SignalP"/>
    </source>
</evidence>
<feature type="chain" id="PRO_5011719669" evidence="1">
    <location>
        <begin position="20"/>
        <end position="186"/>
    </location>
</feature>
<accession>A0A1H3YHE4</accession>
<evidence type="ECO:0000313" key="3">
    <source>
        <dbReference type="Proteomes" id="UP000198820"/>
    </source>
</evidence>
<feature type="signal peptide" evidence="1">
    <location>
        <begin position="1"/>
        <end position="19"/>
    </location>
</feature>
<dbReference type="EMBL" id="FNQF01000003">
    <property type="protein sequence ID" value="SEA10976.1"/>
    <property type="molecule type" value="Genomic_DNA"/>
</dbReference>
<proteinExistence type="predicted"/>
<sequence>MKKTVILLLFAFFHQTYQAQEWYDDQCDIETKIDLKTYKKENVRNILTIIIDQENTLILNDKPYPQMSEVKFKEYILDFITNPENKKTSAESPKSAIIAISSFGEKNNMQMIENYVREVYLYLWNQKAVQEYDKQWPNLNCKKREKIIKKYFPYNLYKIENESDTSKKKENMFLSTPTFKGDVNDN</sequence>
<reference evidence="2 3" key="1">
    <citation type="submission" date="2016-10" db="EMBL/GenBank/DDBJ databases">
        <authorList>
            <person name="de Groot N.N."/>
        </authorList>
    </citation>
    <scope>NUCLEOTIDE SEQUENCE [LARGE SCALE GENOMIC DNA]</scope>
    <source>
        <strain evidence="2 3">DSM 23581</strain>
    </source>
</reference>
<protein>
    <submittedName>
        <fullName evidence="2">Uncharacterized protein</fullName>
    </submittedName>
</protein>
<evidence type="ECO:0000313" key="2">
    <source>
        <dbReference type="EMBL" id="SEA10976.1"/>
    </source>
</evidence>
<name>A0A1H3YHE4_9FLAO</name>
<gene>
    <name evidence="2" type="ORF">SAMN05421540_103148</name>
</gene>
<dbReference type="RefSeq" id="WP_143521326.1">
    <property type="nucleotide sequence ID" value="NZ_FNQF01000003.1"/>
</dbReference>
<keyword evidence="1" id="KW-0732">Signal</keyword>
<dbReference type="AlphaFoldDB" id="A0A1H3YHE4"/>
<dbReference type="Proteomes" id="UP000198820">
    <property type="component" value="Unassembled WGS sequence"/>
</dbReference>